<sequence>MDLETVASKCQSSARVAVGATPGTGEEDFADLLRLDCEAQDDPWTMEQIDAGNSTLFPIPSLLPTLGHHKKERCWIHFPIL</sequence>
<name>A0A9P6E2F0_9AGAM</name>
<proteinExistence type="predicted"/>
<evidence type="ECO:0000313" key="2">
    <source>
        <dbReference type="Proteomes" id="UP000886523"/>
    </source>
</evidence>
<gene>
    <name evidence="1" type="ORF">BS47DRAFT_1336140</name>
</gene>
<keyword evidence="2" id="KW-1185">Reference proteome</keyword>
<dbReference type="EMBL" id="MU128913">
    <property type="protein sequence ID" value="KAF9520165.1"/>
    <property type="molecule type" value="Genomic_DNA"/>
</dbReference>
<comment type="caution">
    <text evidence="1">The sequence shown here is derived from an EMBL/GenBank/DDBJ whole genome shotgun (WGS) entry which is preliminary data.</text>
</comment>
<protein>
    <submittedName>
        <fullName evidence="1">Uncharacterized protein</fullName>
    </submittedName>
</protein>
<organism evidence="1 2">
    <name type="scientific">Hydnum rufescens UP504</name>
    <dbReference type="NCBI Taxonomy" id="1448309"/>
    <lineage>
        <taxon>Eukaryota</taxon>
        <taxon>Fungi</taxon>
        <taxon>Dikarya</taxon>
        <taxon>Basidiomycota</taxon>
        <taxon>Agaricomycotina</taxon>
        <taxon>Agaricomycetes</taxon>
        <taxon>Cantharellales</taxon>
        <taxon>Hydnaceae</taxon>
        <taxon>Hydnum</taxon>
    </lineage>
</organism>
<dbReference type="Proteomes" id="UP000886523">
    <property type="component" value="Unassembled WGS sequence"/>
</dbReference>
<accession>A0A9P6E2F0</accession>
<dbReference type="AlphaFoldDB" id="A0A9P6E2F0"/>
<reference evidence="1" key="1">
    <citation type="journal article" date="2020" name="Nat. Commun.">
        <title>Large-scale genome sequencing of mycorrhizal fungi provides insights into the early evolution of symbiotic traits.</title>
        <authorList>
            <person name="Miyauchi S."/>
            <person name="Kiss E."/>
            <person name="Kuo A."/>
            <person name="Drula E."/>
            <person name="Kohler A."/>
            <person name="Sanchez-Garcia M."/>
            <person name="Morin E."/>
            <person name="Andreopoulos B."/>
            <person name="Barry K.W."/>
            <person name="Bonito G."/>
            <person name="Buee M."/>
            <person name="Carver A."/>
            <person name="Chen C."/>
            <person name="Cichocki N."/>
            <person name="Clum A."/>
            <person name="Culley D."/>
            <person name="Crous P.W."/>
            <person name="Fauchery L."/>
            <person name="Girlanda M."/>
            <person name="Hayes R.D."/>
            <person name="Keri Z."/>
            <person name="LaButti K."/>
            <person name="Lipzen A."/>
            <person name="Lombard V."/>
            <person name="Magnuson J."/>
            <person name="Maillard F."/>
            <person name="Murat C."/>
            <person name="Nolan M."/>
            <person name="Ohm R.A."/>
            <person name="Pangilinan J."/>
            <person name="Pereira M.F."/>
            <person name="Perotto S."/>
            <person name="Peter M."/>
            <person name="Pfister S."/>
            <person name="Riley R."/>
            <person name="Sitrit Y."/>
            <person name="Stielow J.B."/>
            <person name="Szollosi G."/>
            <person name="Zifcakova L."/>
            <person name="Stursova M."/>
            <person name="Spatafora J.W."/>
            <person name="Tedersoo L."/>
            <person name="Vaario L.M."/>
            <person name="Yamada A."/>
            <person name="Yan M."/>
            <person name="Wang P."/>
            <person name="Xu J."/>
            <person name="Bruns T."/>
            <person name="Baldrian P."/>
            <person name="Vilgalys R."/>
            <person name="Dunand C."/>
            <person name="Henrissat B."/>
            <person name="Grigoriev I.V."/>
            <person name="Hibbett D."/>
            <person name="Nagy L.G."/>
            <person name="Martin F.M."/>
        </authorList>
    </citation>
    <scope>NUCLEOTIDE SEQUENCE</scope>
    <source>
        <strain evidence="1">UP504</strain>
    </source>
</reference>
<evidence type="ECO:0000313" key="1">
    <source>
        <dbReference type="EMBL" id="KAF9520165.1"/>
    </source>
</evidence>